<evidence type="ECO:0000256" key="1">
    <source>
        <dbReference type="SAM" id="MobiDB-lite"/>
    </source>
</evidence>
<feature type="region of interest" description="Disordered" evidence="1">
    <location>
        <begin position="61"/>
        <end position="85"/>
    </location>
</feature>
<feature type="region of interest" description="Disordered" evidence="1">
    <location>
        <begin position="289"/>
        <end position="335"/>
    </location>
</feature>
<sequence>MDSLPSPPASLSSGKNPWMVKKHQSKASPTVTTTTTSKLERFISFLLAAWTTLSSVQPVQQQQQQSSFSSPTPPSSSSSSSPVNNTKAVVTRSLLPTMASQCLDLIMFTSAMVITLFSYFSGELDSKKPISSSSSPSSHSHTAQRLVSSASSPSIAIIPPPSRHTIMDIKELRKWQQQQQQQQQYQQPPSIMKRLEYITATCPMDDQNHQRIMAWASSQGYQEQQQESGDTEGGGRQLTSLSLHRQEQHYNHPAMEEVDDDEKYTFDERWSVDGGEPILMNSHHQHHLHLTSPSFSHRQLSSNNNDNNNKYLHPNASSVANSTTTSSSNNNPSPEEDRRLAFMEVQVASLIQQGQAALTKKIKVHELDPKEIAMRRALKQGTSGGYHQ</sequence>
<accession>A0A1X2INE9</accession>
<comment type="caution">
    <text evidence="2">The sequence shown here is derived from an EMBL/GenBank/DDBJ whole genome shotgun (WGS) entry which is preliminary data.</text>
</comment>
<gene>
    <name evidence="2" type="ORF">BCR42DRAFT_219697</name>
</gene>
<feature type="compositionally biased region" description="Polar residues" evidence="1">
    <location>
        <begin position="291"/>
        <end position="302"/>
    </location>
</feature>
<protein>
    <submittedName>
        <fullName evidence="2">Uncharacterized protein</fullName>
    </submittedName>
</protein>
<feature type="region of interest" description="Disordered" evidence="1">
    <location>
        <begin position="1"/>
        <end position="33"/>
    </location>
</feature>
<dbReference type="AlphaFoldDB" id="A0A1X2INE9"/>
<feature type="compositionally biased region" description="Low complexity" evidence="1">
    <location>
        <begin position="129"/>
        <end position="141"/>
    </location>
</feature>
<feature type="compositionally biased region" description="Low complexity" evidence="1">
    <location>
        <begin position="61"/>
        <end position="83"/>
    </location>
</feature>
<organism evidence="2 3">
    <name type="scientific">Absidia repens</name>
    <dbReference type="NCBI Taxonomy" id="90262"/>
    <lineage>
        <taxon>Eukaryota</taxon>
        <taxon>Fungi</taxon>
        <taxon>Fungi incertae sedis</taxon>
        <taxon>Mucoromycota</taxon>
        <taxon>Mucoromycotina</taxon>
        <taxon>Mucoromycetes</taxon>
        <taxon>Mucorales</taxon>
        <taxon>Cunninghamellaceae</taxon>
        <taxon>Absidia</taxon>
    </lineage>
</organism>
<proteinExistence type="predicted"/>
<feature type="compositionally biased region" description="Low complexity" evidence="1">
    <location>
        <begin position="303"/>
        <end position="333"/>
    </location>
</feature>
<feature type="region of interest" description="Disordered" evidence="1">
    <location>
        <begin position="128"/>
        <end position="161"/>
    </location>
</feature>
<name>A0A1X2INE9_9FUNG</name>
<feature type="compositionally biased region" description="Low complexity" evidence="1">
    <location>
        <begin position="217"/>
        <end position="228"/>
    </location>
</feature>
<dbReference type="Proteomes" id="UP000193560">
    <property type="component" value="Unassembled WGS sequence"/>
</dbReference>
<feature type="region of interest" description="Disordered" evidence="1">
    <location>
        <begin position="217"/>
        <end position="237"/>
    </location>
</feature>
<reference evidence="2 3" key="1">
    <citation type="submission" date="2016-07" db="EMBL/GenBank/DDBJ databases">
        <title>Pervasive Adenine N6-methylation of Active Genes in Fungi.</title>
        <authorList>
            <consortium name="DOE Joint Genome Institute"/>
            <person name="Mondo S.J."/>
            <person name="Dannebaum R.O."/>
            <person name="Kuo R.C."/>
            <person name="Labutti K."/>
            <person name="Haridas S."/>
            <person name="Kuo A."/>
            <person name="Salamov A."/>
            <person name="Ahrendt S.R."/>
            <person name="Lipzen A."/>
            <person name="Sullivan W."/>
            <person name="Andreopoulos W.B."/>
            <person name="Clum A."/>
            <person name="Lindquist E."/>
            <person name="Daum C."/>
            <person name="Ramamoorthy G.K."/>
            <person name="Gryganskyi A."/>
            <person name="Culley D."/>
            <person name="Magnuson J.K."/>
            <person name="James T.Y."/>
            <person name="O'Malley M.A."/>
            <person name="Stajich J.E."/>
            <person name="Spatafora J.W."/>
            <person name="Visel A."/>
            <person name="Grigoriev I.V."/>
        </authorList>
    </citation>
    <scope>NUCLEOTIDE SEQUENCE [LARGE SCALE GENOMIC DNA]</scope>
    <source>
        <strain evidence="2 3">NRRL 1336</strain>
    </source>
</reference>
<evidence type="ECO:0000313" key="3">
    <source>
        <dbReference type="Proteomes" id="UP000193560"/>
    </source>
</evidence>
<keyword evidence="3" id="KW-1185">Reference proteome</keyword>
<evidence type="ECO:0000313" key="2">
    <source>
        <dbReference type="EMBL" id="ORZ19548.1"/>
    </source>
</evidence>
<feature type="compositionally biased region" description="Low complexity" evidence="1">
    <location>
        <begin position="148"/>
        <end position="157"/>
    </location>
</feature>
<dbReference type="EMBL" id="MCGE01000007">
    <property type="protein sequence ID" value="ORZ19548.1"/>
    <property type="molecule type" value="Genomic_DNA"/>
</dbReference>
<dbReference type="OrthoDB" id="2290564at2759"/>